<organism evidence="1 5">
    <name type="scientific">Didymodactylos carnosus</name>
    <dbReference type="NCBI Taxonomy" id="1234261"/>
    <lineage>
        <taxon>Eukaryota</taxon>
        <taxon>Metazoa</taxon>
        <taxon>Spiralia</taxon>
        <taxon>Gnathifera</taxon>
        <taxon>Rotifera</taxon>
        <taxon>Eurotatoria</taxon>
        <taxon>Bdelloidea</taxon>
        <taxon>Philodinida</taxon>
        <taxon>Philodinidae</taxon>
        <taxon>Didymodactylos</taxon>
    </lineage>
</organism>
<reference evidence="1" key="1">
    <citation type="submission" date="2021-02" db="EMBL/GenBank/DDBJ databases">
        <authorList>
            <person name="Nowell W R."/>
        </authorList>
    </citation>
    <scope>NUCLEOTIDE SEQUENCE</scope>
</reference>
<keyword evidence="5" id="KW-1185">Reference proteome</keyword>
<proteinExistence type="predicted"/>
<name>A0A813XTS9_9BILA</name>
<dbReference type="EMBL" id="CAJOBC010001125">
    <property type="protein sequence ID" value="CAF3657372.1"/>
    <property type="molecule type" value="Genomic_DNA"/>
</dbReference>
<evidence type="ECO:0000313" key="4">
    <source>
        <dbReference type="EMBL" id="CAF4119311.1"/>
    </source>
</evidence>
<dbReference type="Proteomes" id="UP000682733">
    <property type="component" value="Unassembled WGS sequence"/>
</dbReference>
<dbReference type="EMBL" id="CAJNOK010020112">
    <property type="protein sequence ID" value="CAF1311261.1"/>
    <property type="molecule type" value="Genomic_DNA"/>
</dbReference>
<accession>A0A813XTS9</accession>
<evidence type="ECO:0000313" key="5">
    <source>
        <dbReference type="Proteomes" id="UP000663829"/>
    </source>
</evidence>
<dbReference type="EMBL" id="CAJNOQ010001125">
    <property type="protein sequence ID" value="CAF0870035.1"/>
    <property type="molecule type" value="Genomic_DNA"/>
</dbReference>
<dbReference type="AlphaFoldDB" id="A0A813XTS9"/>
<dbReference type="Proteomes" id="UP000663829">
    <property type="component" value="Unassembled WGS sequence"/>
</dbReference>
<gene>
    <name evidence="1" type="ORF">GPM918_LOCUS7049</name>
    <name evidence="2" type="ORF">OVA965_LOCUS28992</name>
    <name evidence="3" type="ORF">SRO942_LOCUS7049</name>
    <name evidence="4" type="ORF">TMI583_LOCUS29760</name>
</gene>
<evidence type="ECO:0000313" key="1">
    <source>
        <dbReference type="EMBL" id="CAF0870035.1"/>
    </source>
</evidence>
<dbReference type="Proteomes" id="UP000681722">
    <property type="component" value="Unassembled WGS sequence"/>
</dbReference>
<comment type="caution">
    <text evidence="1">The sequence shown here is derived from an EMBL/GenBank/DDBJ whole genome shotgun (WGS) entry which is preliminary data.</text>
</comment>
<protein>
    <submittedName>
        <fullName evidence="1">Uncharacterized protein</fullName>
    </submittedName>
</protein>
<evidence type="ECO:0000313" key="3">
    <source>
        <dbReference type="EMBL" id="CAF3657372.1"/>
    </source>
</evidence>
<evidence type="ECO:0000313" key="2">
    <source>
        <dbReference type="EMBL" id="CAF1311261.1"/>
    </source>
</evidence>
<dbReference type="EMBL" id="CAJOBA010041706">
    <property type="protein sequence ID" value="CAF4119311.1"/>
    <property type="molecule type" value="Genomic_DNA"/>
</dbReference>
<sequence length="187" mass="21916">MIEGTMDNSYKRQSLSSSSAAYMKEFQQKFDNLTSRITKGHKQCEHIEMRACLAEKRLCNLNYSVQKLSRLIEVSYLCIDYPDEKQAWIQAVNDLIDPIYSLELLTQHSLTNLTEKDNNKDEHLIEENLFDNLKTSSSLRNNPVLIKFCKRLDSHLKRTLESEREKLEYIYAIWLLAFTTTSTSKQH</sequence>
<dbReference type="Proteomes" id="UP000677228">
    <property type="component" value="Unassembled WGS sequence"/>
</dbReference>